<accession>C4V304</accession>
<evidence type="ECO:0000259" key="1">
    <source>
        <dbReference type="Pfam" id="PF02464"/>
    </source>
</evidence>
<feature type="domain" description="CinA C-terminal" evidence="1">
    <location>
        <begin position="7"/>
        <end position="159"/>
    </location>
</feature>
<proteinExistence type="predicted"/>
<dbReference type="OrthoDB" id="9801454at2"/>
<name>C4V304_9FIRM</name>
<organism evidence="2 3">
    <name type="scientific">Selenomonas flueggei ATCC 43531</name>
    <dbReference type="NCBI Taxonomy" id="638302"/>
    <lineage>
        <taxon>Bacteria</taxon>
        <taxon>Bacillati</taxon>
        <taxon>Bacillota</taxon>
        <taxon>Negativicutes</taxon>
        <taxon>Selenomonadales</taxon>
        <taxon>Selenomonadaceae</taxon>
        <taxon>Selenomonas</taxon>
    </lineage>
</organism>
<comment type="caution">
    <text evidence="2">The sequence shown here is derived from an EMBL/GenBank/DDBJ whole genome shotgun (WGS) entry which is preliminary data.</text>
</comment>
<protein>
    <submittedName>
        <fullName evidence="2">Competence/damage-inducible domain protein CinA</fullName>
    </submittedName>
</protein>
<dbReference type="STRING" id="638302.HMPREF0908_0868"/>
<dbReference type="InterPro" id="IPR036653">
    <property type="entry name" value="CinA-like_C"/>
</dbReference>
<sequence>MSLVRERLPDDVGQLLSAKGYTISCAESCTGGLLTSTLTDVPGSSHYVMGSVVSYSNAVKSRILHVPEEILSAYGAVSPETALAMAKGIRSLIRTDIGVGITGIAGPGGGSAKKPVGLVYIAVTVDGKNAVQKNLFTGVRTEIKCAAVSKALIMVQEMLREMDE</sequence>
<dbReference type="RefSeq" id="WP_006689602.1">
    <property type="nucleotide sequence ID" value="NZ_GG694006.1"/>
</dbReference>
<evidence type="ECO:0000313" key="2">
    <source>
        <dbReference type="EMBL" id="EEQ48840.1"/>
    </source>
</evidence>
<dbReference type="EMBL" id="ACLA01000011">
    <property type="protein sequence ID" value="EEQ48840.1"/>
    <property type="molecule type" value="Genomic_DNA"/>
</dbReference>
<dbReference type="NCBIfam" id="TIGR00199">
    <property type="entry name" value="PncC_domain"/>
    <property type="match status" value="1"/>
</dbReference>
<dbReference type="AlphaFoldDB" id="C4V304"/>
<dbReference type="Proteomes" id="UP000005309">
    <property type="component" value="Unassembled WGS sequence"/>
</dbReference>
<evidence type="ECO:0000313" key="3">
    <source>
        <dbReference type="Proteomes" id="UP000005309"/>
    </source>
</evidence>
<dbReference type="InterPro" id="IPR008136">
    <property type="entry name" value="CinA_C"/>
</dbReference>
<dbReference type="Gene3D" id="3.90.950.20">
    <property type="entry name" value="CinA-like"/>
    <property type="match status" value="1"/>
</dbReference>
<reference evidence="2 3" key="1">
    <citation type="submission" date="2009-04" db="EMBL/GenBank/DDBJ databases">
        <authorList>
            <person name="Qin X."/>
            <person name="Bachman B."/>
            <person name="Battles P."/>
            <person name="Bell A."/>
            <person name="Bess C."/>
            <person name="Bickham C."/>
            <person name="Chaboub L."/>
            <person name="Chen D."/>
            <person name="Coyle M."/>
            <person name="Deiros D.R."/>
            <person name="Dinh H."/>
            <person name="Forbes L."/>
            <person name="Fowler G."/>
            <person name="Francisco L."/>
            <person name="Fu Q."/>
            <person name="Gubbala S."/>
            <person name="Hale W."/>
            <person name="Han Y."/>
            <person name="Hemphill L."/>
            <person name="Highlander S.K."/>
            <person name="Hirani K."/>
            <person name="Hogues M."/>
            <person name="Jackson L."/>
            <person name="Jakkamsetti A."/>
            <person name="Javaid M."/>
            <person name="Jiang H."/>
            <person name="Korchina V."/>
            <person name="Kovar C."/>
            <person name="Lara F."/>
            <person name="Lee S."/>
            <person name="Mata R."/>
            <person name="Mathew T."/>
            <person name="Moen C."/>
            <person name="Morales K."/>
            <person name="Munidasa M."/>
            <person name="Nazareth L."/>
            <person name="Ngo R."/>
            <person name="Nguyen L."/>
            <person name="Okwuonu G."/>
            <person name="Ongeri F."/>
            <person name="Patil S."/>
            <person name="Petrosino J."/>
            <person name="Pham C."/>
            <person name="Pham P."/>
            <person name="Pu L.-L."/>
            <person name="Puazo M."/>
            <person name="Raj R."/>
            <person name="Reid J."/>
            <person name="Rouhana J."/>
            <person name="Saada N."/>
            <person name="Shang Y."/>
            <person name="Simmons D."/>
            <person name="Thornton R."/>
            <person name="Warren J."/>
            <person name="Weissenberger G."/>
            <person name="Zhang J."/>
            <person name="Zhang L."/>
            <person name="Zhou C."/>
            <person name="Zhu D."/>
            <person name="Muzny D."/>
            <person name="Worley K."/>
            <person name="Gibbs R."/>
        </authorList>
    </citation>
    <scope>NUCLEOTIDE SEQUENCE [LARGE SCALE GENOMIC DNA]</scope>
    <source>
        <strain evidence="2 3">ATCC 43531</strain>
    </source>
</reference>
<dbReference type="HOGENOM" id="CLU_030805_1_2_9"/>
<dbReference type="Pfam" id="PF02464">
    <property type="entry name" value="CinA"/>
    <property type="match status" value="1"/>
</dbReference>
<dbReference type="eggNOG" id="COG1546">
    <property type="taxonomic scope" value="Bacteria"/>
</dbReference>
<gene>
    <name evidence="2" type="ORF">HMPREF0908_0868</name>
</gene>
<dbReference type="SUPFAM" id="SSF142433">
    <property type="entry name" value="CinA-like"/>
    <property type="match status" value="1"/>
</dbReference>
<keyword evidence="3" id="KW-1185">Reference proteome</keyword>